<evidence type="ECO:0000256" key="9">
    <source>
        <dbReference type="ARBA" id="ARBA00022833"/>
    </source>
</evidence>
<evidence type="ECO:0000256" key="12">
    <source>
        <dbReference type="PIRSR" id="PIRSR001205-1"/>
    </source>
</evidence>
<keyword evidence="8" id="KW-0378">Hydrolase</keyword>
<dbReference type="EMBL" id="LT629777">
    <property type="protein sequence ID" value="SDT22329.1"/>
    <property type="molecule type" value="Genomic_DNA"/>
</dbReference>
<protein>
    <submittedName>
        <fullName evidence="15">Serralysin</fullName>
    </submittedName>
</protein>
<evidence type="ECO:0000256" key="2">
    <source>
        <dbReference type="ARBA" id="ARBA00004613"/>
    </source>
</evidence>
<dbReference type="PRINTS" id="PR00313">
    <property type="entry name" value="CABNDNGRPT"/>
</dbReference>
<dbReference type="GO" id="GO:0031012">
    <property type="term" value="C:extracellular matrix"/>
    <property type="evidence" value="ECO:0007669"/>
    <property type="project" value="InterPro"/>
</dbReference>
<organism evidence="15 16">
    <name type="scientific">Pseudomonas asplenii</name>
    <dbReference type="NCBI Taxonomy" id="53407"/>
    <lineage>
        <taxon>Bacteria</taxon>
        <taxon>Pseudomonadati</taxon>
        <taxon>Pseudomonadota</taxon>
        <taxon>Gammaproteobacteria</taxon>
        <taxon>Pseudomonadales</taxon>
        <taxon>Pseudomonadaceae</taxon>
        <taxon>Pseudomonas</taxon>
    </lineage>
</organism>
<evidence type="ECO:0000256" key="7">
    <source>
        <dbReference type="ARBA" id="ARBA00022737"/>
    </source>
</evidence>
<dbReference type="InterPro" id="IPR034033">
    <property type="entry name" value="Serralysin-like"/>
</dbReference>
<feature type="binding site" evidence="13">
    <location>
        <position position="187"/>
    </location>
    <ligand>
        <name>Zn(2+)</name>
        <dbReference type="ChEBI" id="CHEBI:29105"/>
        <note>catalytic</note>
    </ligand>
</feature>
<dbReference type="InterPro" id="IPR013858">
    <property type="entry name" value="Peptidase_M10B_C"/>
</dbReference>
<keyword evidence="10" id="KW-0106">Calcium</keyword>
<evidence type="ECO:0000256" key="10">
    <source>
        <dbReference type="ARBA" id="ARBA00022837"/>
    </source>
</evidence>
<evidence type="ECO:0000256" key="11">
    <source>
        <dbReference type="ARBA" id="ARBA00023049"/>
    </source>
</evidence>
<dbReference type="GeneID" id="300209390"/>
<dbReference type="InterPro" id="IPR011049">
    <property type="entry name" value="Serralysin-like_metalloprot_C"/>
</dbReference>
<dbReference type="InterPro" id="IPR018511">
    <property type="entry name" value="Hemolysin-typ_Ca-bd_CS"/>
</dbReference>
<dbReference type="PANTHER" id="PTHR38340:SF1">
    <property type="entry name" value="S-LAYER PROTEIN"/>
    <property type="match status" value="1"/>
</dbReference>
<keyword evidence="7" id="KW-0677">Repeat</keyword>
<evidence type="ECO:0000256" key="5">
    <source>
        <dbReference type="ARBA" id="ARBA00022670"/>
    </source>
</evidence>
<feature type="domain" description="Peptidase metallopeptidase" evidence="14">
    <location>
        <begin position="52"/>
        <end position="235"/>
    </location>
</feature>
<dbReference type="InterPro" id="IPR016294">
    <property type="entry name" value="Pept_M10B"/>
</dbReference>
<evidence type="ECO:0000256" key="8">
    <source>
        <dbReference type="ARBA" id="ARBA00022801"/>
    </source>
</evidence>
<keyword evidence="11" id="KW-0482">Metalloprotease</keyword>
<comment type="cofactor">
    <cofactor evidence="1">
        <name>Ca(2+)</name>
        <dbReference type="ChEBI" id="CHEBI:29108"/>
    </cofactor>
</comment>
<evidence type="ECO:0000313" key="16">
    <source>
        <dbReference type="Proteomes" id="UP000199524"/>
    </source>
</evidence>
<dbReference type="SMART" id="SM00235">
    <property type="entry name" value="ZnMc"/>
    <property type="match status" value="1"/>
</dbReference>
<comment type="similarity">
    <text evidence="3">Belongs to the peptidase M10B family.</text>
</comment>
<dbReference type="InterPro" id="IPR001818">
    <property type="entry name" value="Pept_M10_metallopeptidase"/>
</dbReference>
<dbReference type="InterPro" id="IPR006026">
    <property type="entry name" value="Peptidase_Metallo"/>
</dbReference>
<gene>
    <name evidence="15" type="ORF">SAMN05216598_4502</name>
</gene>
<feature type="binding site" evidence="13">
    <location>
        <position position="183"/>
    </location>
    <ligand>
        <name>Zn(2+)</name>
        <dbReference type="ChEBI" id="CHEBI:29105"/>
        <note>catalytic</note>
    </ligand>
</feature>
<evidence type="ECO:0000313" key="15">
    <source>
        <dbReference type="EMBL" id="SDT22329.1"/>
    </source>
</evidence>
<dbReference type="GO" id="GO:0008270">
    <property type="term" value="F:zinc ion binding"/>
    <property type="evidence" value="ECO:0007669"/>
    <property type="project" value="InterPro"/>
</dbReference>
<keyword evidence="6 13" id="KW-0479">Metal-binding</keyword>
<feature type="active site" evidence="12">
    <location>
        <position position="184"/>
    </location>
</feature>
<proteinExistence type="inferred from homology"/>
<evidence type="ECO:0000256" key="3">
    <source>
        <dbReference type="ARBA" id="ARBA00009490"/>
    </source>
</evidence>
<evidence type="ECO:0000256" key="4">
    <source>
        <dbReference type="ARBA" id="ARBA00022525"/>
    </source>
</evidence>
<dbReference type="Pfam" id="PF00353">
    <property type="entry name" value="HemolysinCabind"/>
    <property type="match status" value="2"/>
</dbReference>
<comment type="cofactor">
    <cofactor evidence="13">
        <name>Zn(2+)</name>
        <dbReference type="ChEBI" id="CHEBI:29105"/>
    </cofactor>
    <text evidence="13">Binds 1 zinc ion per subunit.</text>
</comment>
<keyword evidence="4" id="KW-0964">Secreted</keyword>
<dbReference type="InterPro" id="IPR024079">
    <property type="entry name" value="MetalloPept_cat_dom_sf"/>
</dbReference>
<dbReference type="PROSITE" id="PS00330">
    <property type="entry name" value="HEMOLYSIN_CALCIUM"/>
    <property type="match status" value="3"/>
</dbReference>
<sequence length="504" mass="52717">MITPHSETATSEPLSFKLQASHPELSERGGPGLINGKPSYSVDQSAAQISRSGHTWKDLDNDGKVHLTYAFLDSPPANFVELGMNVGISGFSAFSDVQKAQAKLAMQSWADVANLSFTEAQAGGDGHLSFGNYSAGPSGGSAFAFQPQGEPDYDGQSWYLIGSGYDTNKTPELNNFGRLTLVHEIGHSLGLSHLGDYDATRGNPSYKDALYVQDTLGFSVMSYWSESNTGQNFTKGGVAAYSSAPLLDDIAAIQKLYGANHDTRADDTVYGFNSNTGRDYLSARSDADALVFSVWDGGGNDTLDFSGFSQDQTINLNEASFSDVGGLVGNVSIAKGVTLENAHGGSGNDLIVGNAADNRIIAGEGGDLLHGGDGVDFLDGGAGDDQLVGGNGDDILLGGAGADLLSGGEGRDTFVFNAISDSTHYTSDWIMDFVSGQDRIDLSGITQGAGLSFVDTFTGQAGQAVLDYDPHFKDGTLAIDFSGNGVADFRITTIGQMAITDIVA</sequence>
<dbReference type="Gene3D" id="3.40.390.10">
    <property type="entry name" value="Collagenase (Catalytic Domain)"/>
    <property type="match status" value="1"/>
</dbReference>
<feature type="binding site" evidence="13">
    <location>
        <position position="193"/>
    </location>
    <ligand>
        <name>Zn(2+)</name>
        <dbReference type="ChEBI" id="CHEBI:29105"/>
        <note>catalytic</note>
    </ligand>
</feature>
<name>A0A1H1YM27_9PSED</name>
<evidence type="ECO:0000259" key="14">
    <source>
        <dbReference type="SMART" id="SM00235"/>
    </source>
</evidence>
<keyword evidence="16" id="KW-1185">Reference proteome</keyword>
<dbReference type="InterPro" id="IPR001343">
    <property type="entry name" value="Hemolysn_Ca-bd"/>
</dbReference>
<dbReference type="GO" id="GO:0005615">
    <property type="term" value="C:extracellular space"/>
    <property type="evidence" value="ECO:0007669"/>
    <property type="project" value="InterPro"/>
</dbReference>
<dbReference type="SUPFAM" id="SSF55486">
    <property type="entry name" value="Metalloproteases ('zincins'), catalytic domain"/>
    <property type="match status" value="1"/>
</dbReference>
<reference evidence="16" key="1">
    <citation type="submission" date="2016-10" db="EMBL/GenBank/DDBJ databases">
        <authorList>
            <person name="Varghese N."/>
            <person name="Submissions S."/>
        </authorList>
    </citation>
    <scope>NUCLEOTIDE SEQUENCE [LARGE SCALE GENOMIC DNA]</scope>
    <source>
        <strain evidence="16">ATCC 23835</strain>
    </source>
</reference>
<dbReference type="InterPro" id="IPR050557">
    <property type="entry name" value="RTX_toxin/Mannuronan_C5-epim"/>
</dbReference>
<dbReference type="CDD" id="cd04277">
    <property type="entry name" value="ZnMc_serralysin_like"/>
    <property type="match status" value="1"/>
</dbReference>
<dbReference type="RefSeq" id="WP_090208954.1">
    <property type="nucleotide sequence ID" value="NZ_LT629777.1"/>
</dbReference>
<evidence type="ECO:0000256" key="1">
    <source>
        <dbReference type="ARBA" id="ARBA00001913"/>
    </source>
</evidence>
<dbReference type="Proteomes" id="UP000199524">
    <property type="component" value="Chromosome I"/>
</dbReference>
<evidence type="ECO:0000256" key="13">
    <source>
        <dbReference type="PIRSR" id="PIRSR001205-2"/>
    </source>
</evidence>
<keyword evidence="9 13" id="KW-0862">Zinc</keyword>
<dbReference type="GO" id="GO:0006508">
    <property type="term" value="P:proteolysis"/>
    <property type="evidence" value="ECO:0007669"/>
    <property type="project" value="UniProtKB-KW"/>
</dbReference>
<dbReference type="Gene3D" id="2.150.10.10">
    <property type="entry name" value="Serralysin-like metalloprotease, C-terminal"/>
    <property type="match status" value="2"/>
</dbReference>
<dbReference type="SUPFAM" id="SSF51120">
    <property type="entry name" value="beta-Roll"/>
    <property type="match status" value="2"/>
</dbReference>
<evidence type="ECO:0000256" key="6">
    <source>
        <dbReference type="ARBA" id="ARBA00022723"/>
    </source>
</evidence>
<dbReference type="PIRSF" id="PIRSF001205">
    <property type="entry name" value="Peptidase_M10B"/>
    <property type="match status" value="1"/>
</dbReference>
<dbReference type="GO" id="GO:0005509">
    <property type="term" value="F:calcium ion binding"/>
    <property type="evidence" value="ECO:0007669"/>
    <property type="project" value="InterPro"/>
</dbReference>
<dbReference type="GO" id="GO:0004222">
    <property type="term" value="F:metalloendopeptidase activity"/>
    <property type="evidence" value="ECO:0007669"/>
    <property type="project" value="InterPro"/>
</dbReference>
<dbReference type="AlphaFoldDB" id="A0A1H1YM27"/>
<dbReference type="Pfam" id="PF08548">
    <property type="entry name" value="Peptidase_M10_C"/>
    <property type="match status" value="1"/>
</dbReference>
<dbReference type="PANTHER" id="PTHR38340">
    <property type="entry name" value="S-LAYER PROTEIN"/>
    <property type="match status" value="1"/>
</dbReference>
<comment type="subcellular location">
    <subcellularLocation>
        <location evidence="2">Secreted</location>
    </subcellularLocation>
</comment>
<keyword evidence="5" id="KW-0645">Protease</keyword>
<accession>A0A1H1YM27</accession>
<dbReference type="Pfam" id="PF00413">
    <property type="entry name" value="Peptidase_M10"/>
    <property type="match status" value="1"/>
</dbReference>